<dbReference type="EMBL" id="JAICBX010000002">
    <property type="protein sequence ID" value="MBW8638245.1"/>
    <property type="molecule type" value="Genomic_DNA"/>
</dbReference>
<keyword evidence="2" id="KW-0012">Acyltransferase</keyword>
<dbReference type="SUPFAM" id="SSF55729">
    <property type="entry name" value="Acyl-CoA N-acyltransferases (Nat)"/>
    <property type="match status" value="1"/>
</dbReference>
<reference evidence="4" key="1">
    <citation type="submission" date="2021-08" db="EMBL/GenBank/DDBJ databases">
        <title>Hoeflea bacterium WL0058 sp. nov., isolated from the sediment.</title>
        <authorList>
            <person name="Wang L."/>
            <person name="Zhang D."/>
        </authorList>
    </citation>
    <scope>NUCLEOTIDE SEQUENCE</scope>
    <source>
        <strain evidence="4">WL0058</strain>
    </source>
</reference>
<evidence type="ECO:0000313" key="5">
    <source>
        <dbReference type="Proteomes" id="UP001196509"/>
    </source>
</evidence>
<name>A0AAE2ZP36_9HYPH</name>
<accession>A0AAE2ZP36</accession>
<gene>
    <name evidence="4" type="ORF">K1W69_13700</name>
</gene>
<keyword evidence="1" id="KW-0808">Transferase</keyword>
<proteinExistence type="predicted"/>
<dbReference type="PANTHER" id="PTHR43877">
    <property type="entry name" value="AMINOALKYLPHOSPHONATE N-ACETYLTRANSFERASE-RELATED-RELATED"/>
    <property type="match status" value="1"/>
</dbReference>
<dbReference type="GO" id="GO:0016747">
    <property type="term" value="F:acyltransferase activity, transferring groups other than amino-acyl groups"/>
    <property type="evidence" value="ECO:0007669"/>
    <property type="project" value="InterPro"/>
</dbReference>
<comment type="caution">
    <text evidence="4">The sequence shown here is derived from an EMBL/GenBank/DDBJ whole genome shotgun (WGS) entry which is preliminary data.</text>
</comment>
<evidence type="ECO:0000259" key="3">
    <source>
        <dbReference type="PROSITE" id="PS51186"/>
    </source>
</evidence>
<sequence length="173" mass="18944">MSVRIREMQDGDPPILHRVEHAAARLFATVSDPAIAAIAEHPPVPLEDFMPVLSGGPVFVACDAGSRPIGFAAALDMVDCLYLRELSVHPDHQGKGVGSALLDAYIRRARRDGAARCALSTFRAVAFNAPFYCRRGFVELPLDHAPQQLRDRFHDEAPPGLDPASRILMVRRP</sequence>
<dbReference type="Gene3D" id="3.40.630.30">
    <property type="match status" value="1"/>
</dbReference>
<dbReference type="PROSITE" id="PS51186">
    <property type="entry name" value="GNAT"/>
    <property type="match status" value="1"/>
</dbReference>
<dbReference type="CDD" id="cd04301">
    <property type="entry name" value="NAT_SF"/>
    <property type="match status" value="1"/>
</dbReference>
<protein>
    <submittedName>
        <fullName evidence="4">GNAT family N-acetyltransferase</fullName>
    </submittedName>
</protein>
<evidence type="ECO:0000256" key="1">
    <source>
        <dbReference type="ARBA" id="ARBA00022679"/>
    </source>
</evidence>
<dbReference type="InterPro" id="IPR050832">
    <property type="entry name" value="Bact_Acetyltransf"/>
</dbReference>
<feature type="domain" description="N-acetyltransferase" evidence="3">
    <location>
        <begin position="3"/>
        <end position="173"/>
    </location>
</feature>
<dbReference type="Pfam" id="PF00583">
    <property type="entry name" value="Acetyltransf_1"/>
    <property type="match status" value="1"/>
</dbReference>
<dbReference type="InterPro" id="IPR016181">
    <property type="entry name" value="Acyl_CoA_acyltransferase"/>
</dbReference>
<keyword evidence="5" id="KW-1185">Reference proteome</keyword>
<evidence type="ECO:0000256" key="2">
    <source>
        <dbReference type="ARBA" id="ARBA00023315"/>
    </source>
</evidence>
<organism evidence="4 5">
    <name type="scientific">Flavimaribacter sediminis</name>
    <dbReference type="NCBI Taxonomy" id="2865987"/>
    <lineage>
        <taxon>Bacteria</taxon>
        <taxon>Pseudomonadati</taxon>
        <taxon>Pseudomonadota</taxon>
        <taxon>Alphaproteobacteria</taxon>
        <taxon>Hyphomicrobiales</taxon>
        <taxon>Rhizobiaceae</taxon>
        <taxon>Flavimaribacter</taxon>
    </lineage>
</organism>
<dbReference type="AlphaFoldDB" id="A0AAE2ZP36"/>
<evidence type="ECO:0000313" key="4">
    <source>
        <dbReference type="EMBL" id="MBW8638245.1"/>
    </source>
</evidence>
<dbReference type="InterPro" id="IPR000182">
    <property type="entry name" value="GNAT_dom"/>
</dbReference>
<dbReference type="Proteomes" id="UP001196509">
    <property type="component" value="Unassembled WGS sequence"/>
</dbReference>
<dbReference type="RefSeq" id="WP_220228885.1">
    <property type="nucleotide sequence ID" value="NZ_JAICBX010000002.1"/>
</dbReference>